<dbReference type="Proteomes" id="UP000586827">
    <property type="component" value="Unassembled WGS sequence"/>
</dbReference>
<keyword evidence="2" id="KW-1185">Reference proteome</keyword>
<evidence type="ECO:0000313" key="1">
    <source>
        <dbReference type="EMBL" id="NNH70986.1"/>
    </source>
</evidence>
<gene>
    <name evidence="1" type="ORF">HLB23_14125</name>
</gene>
<name>A0A849C0K1_9NOCA</name>
<dbReference type="InterPro" id="IPR055602">
    <property type="entry name" value="DUF7178"/>
</dbReference>
<sequence length="193" mass="20645">MASNPLTAAGLSRRTIARNVTRVFACATPQQLDAGLCWYPRAREIAAELAQQGNVTLDTAAIVLAHLSPRTPWSRTVNAARSLLATGVAPGAIGANARRATAALTAPDPWATFSATAPKTRAFARAILGDTDAVVIDIWSARVADIPDPDRILRRTGVYDAVACVYRHVAHRHQLHPSALQAITWTVIRGKPD</sequence>
<protein>
    <submittedName>
        <fullName evidence="1">Uncharacterized protein</fullName>
    </submittedName>
</protein>
<comment type="caution">
    <text evidence="1">The sequence shown here is derived from an EMBL/GenBank/DDBJ whole genome shotgun (WGS) entry which is preliminary data.</text>
</comment>
<dbReference type="Pfam" id="PF23802">
    <property type="entry name" value="DUF7178"/>
    <property type="match status" value="1"/>
</dbReference>
<organism evidence="1 2">
    <name type="scientific">Nocardia uniformis</name>
    <dbReference type="NCBI Taxonomy" id="53432"/>
    <lineage>
        <taxon>Bacteria</taxon>
        <taxon>Bacillati</taxon>
        <taxon>Actinomycetota</taxon>
        <taxon>Actinomycetes</taxon>
        <taxon>Mycobacteriales</taxon>
        <taxon>Nocardiaceae</taxon>
        <taxon>Nocardia</taxon>
    </lineage>
</organism>
<reference evidence="1 2" key="1">
    <citation type="submission" date="2020-05" db="EMBL/GenBank/DDBJ databases">
        <title>MicrobeNet Type strains.</title>
        <authorList>
            <person name="Nicholson A.C."/>
        </authorList>
    </citation>
    <scope>NUCLEOTIDE SEQUENCE [LARGE SCALE GENOMIC DNA]</scope>
    <source>
        <strain evidence="1 2">JCM 3224</strain>
    </source>
</reference>
<dbReference type="AlphaFoldDB" id="A0A849C0K1"/>
<dbReference type="EMBL" id="JABELX010000004">
    <property type="protein sequence ID" value="NNH70986.1"/>
    <property type="molecule type" value="Genomic_DNA"/>
</dbReference>
<accession>A0A849C0K1</accession>
<evidence type="ECO:0000313" key="2">
    <source>
        <dbReference type="Proteomes" id="UP000586827"/>
    </source>
</evidence>
<dbReference type="RefSeq" id="WP_067523169.1">
    <property type="nucleotide sequence ID" value="NZ_JABELX010000004.1"/>
</dbReference>
<proteinExistence type="predicted"/>